<organism evidence="5 6">
    <name type="scientific">Flavobacterium arsenatis</name>
    <dbReference type="NCBI Taxonomy" id="1484332"/>
    <lineage>
        <taxon>Bacteria</taxon>
        <taxon>Pseudomonadati</taxon>
        <taxon>Bacteroidota</taxon>
        <taxon>Flavobacteriia</taxon>
        <taxon>Flavobacteriales</taxon>
        <taxon>Flavobacteriaceae</taxon>
        <taxon>Flavobacterium</taxon>
    </lineage>
</organism>
<accession>A0ABU1TMZ4</accession>
<evidence type="ECO:0000313" key="5">
    <source>
        <dbReference type="EMBL" id="MDR6966802.1"/>
    </source>
</evidence>
<dbReference type="InterPro" id="IPR036942">
    <property type="entry name" value="Beta-barrel_TonB_sf"/>
</dbReference>
<dbReference type="SUPFAM" id="SSF56935">
    <property type="entry name" value="Porins"/>
    <property type="match status" value="1"/>
</dbReference>
<dbReference type="Gene3D" id="2.40.170.20">
    <property type="entry name" value="TonB-dependent receptor, beta-barrel domain"/>
    <property type="match status" value="1"/>
</dbReference>
<reference evidence="5 6" key="1">
    <citation type="submission" date="2023-07" db="EMBL/GenBank/DDBJ databases">
        <title>Sorghum-associated microbial communities from plants grown in Nebraska, USA.</title>
        <authorList>
            <person name="Schachtman D."/>
        </authorList>
    </citation>
    <scope>NUCLEOTIDE SEQUENCE [LARGE SCALE GENOMIC DNA]</scope>
    <source>
        <strain evidence="5 6">3773</strain>
    </source>
</reference>
<comment type="caution">
    <text evidence="5">The sequence shown here is derived from an EMBL/GenBank/DDBJ whole genome shotgun (WGS) entry which is preliminary data.</text>
</comment>
<keyword evidence="2" id="KW-0472">Membrane</keyword>
<feature type="signal peptide" evidence="4">
    <location>
        <begin position="1"/>
        <end position="19"/>
    </location>
</feature>
<dbReference type="RefSeq" id="WP_310024594.1">
    <property type="nucleotide sequence ID" value="NZ_JAVDVI010000002.1"/>
</dbReference>
<proteinExistence type="predicted"/>
<evidence type="ECO:0000256" key="2">
    <source>
        <dbReference type="ARBA" id="ARBA00023136"/>
    </source>
</evidence>
<protein>
    <recommendedName>
        <fullName evidence="7">TonB-dependent receptor</fullName>
    </recommendedName>
</protein>
<keyword evidence="4" id="KW-0732">Signal</keyword>
<dbReference type="Gene3D" id="2.60.40.1120">
    <property type="entry name" value="Carboxypeptidase-like, regulatory domain"/>
    <property type="match status" value="1"/>
</dbReference>
<comment type="subcellular location">
    <subcellularLocation>
        <location evidence="1">Cell outer membrane</location>
    </subcellularLocation>
</comment>
<dbReference type="Pfam" id="PF13620">
    <property type="entry name" value="CarboxypepD_reg"/>
    <property type="match status" value="1"/>
</dbReference>
<evidence type="ECO:0000313" key="6">
    <source>
        <dbReference type="Proteomes" id="UP001255185"/>
    </source>
</evidence>
<dbReference type="SUPFAM" id="SSF49452">
    <property type="entry name" value="Starch-binding domain-like"/>
    <property type="match status" value="1"/>
</dbReference>
<evidence type="ECO:0000256" key="4">
    <source>
        <dbReference type="SAM" id="SignalP"/>
    </source>
</evidence>
<keyword evidence="3" id="KW-0998">Cell outer membrane</keyword>
<name>A0ABU1TMZ4_9FLAO</name>
<feature type="chain" id="PRO_5046943467" description="TonB-dependent receptor" evidence="4">
    <location>
        <begin position="20"/>
        <end position="934"/>
    </location>
</feature>
<evidence type="ECO:0000256" key="3">
    <source>
        <dbReference type="ARBA" id="ARBA00023237"/>
    </source>
</evidence>
<dbReference type="InterPro" id="IPR013784">
    <property type="entry name" value="Carb-bd-like_fold"/>
</dbReference>
<keyword evidence="6" id="KW-1185">Reference proteome</keyword>
<dbReference type="Proteomes" id="UP001255185">
    <property type="component" value="Unassembled WGS sequence"/>
</dbReference>
<dbReference type="EMBL" id="JAVDVI010000002">
    <property type="protein sequence ID" value="MDR6966802.1"/>
    <property type="molecule type" value="Genomic_DNA"/>
</dbReference>
<gene>
    <name evidence="5" type="ORF">J2X31_000800</name>
</gene>
<evidence type="ECO:0000256" key="1">
    <source>
        <dbReference type="ARBA" id="ARBA00004442"/>
    </source>
</evidence>
<evidence type="ECO:0008006" key="7">
    <source>
        <dbReference type="Google" id="ProtNLM"/>
    </source>
</evidence>
<sequence length="934" mass="105154">MKKLVISILFVMQVVFVWSQDKTSSITGKVVDSKTQRPLENVVATIQNTTSTKMTNAQGIFVFENVVVGNQLVEITSTGYSRQILSVEVSEGAALDLGIIVLEEDITSEQQLSLITITENDLGDDNSGSESTAGLLQATRDVFNQAAAFNWGQARFRIRGLDSEYGKTMINGVPMDKIYDGRPQWGNWGGLNDATRNQEFTMGSAPSDYTFGGPLGTQEINTRASIYRPGSRISFAGTNTNYNWRMMGTHASGMDKNGWAYVVSAGRRWAQEGYFEGSDYSANSFFASVEKKFNDSHSLNFNAIYAQNSRGKNSPNTKEVSDLAGIQYNSYWGWQDGEKRNSRDKDVEEPIFILSHYWTINDKTKLNSNISYQFGSIGNSRLDFNNANNPDPTYYRKLPSFKLFSFLDNGGTFADETAFNTFVNENNTDFLNNRQIDWNHMYEVNQNEGISQFILYEDRTDDKTFTANTYLSSQLSNNIILNGGVTYRNLRSNNYQKVLDLLGGTSFRDFDRFLQGTAQESDLNNPGRYVVEGDKYGYNYNMHANVVDAFTQFKFSYNKVDFYLAQSFSRSTYQREGLYRNGNYADNSEGYSKKLNFENFGFKGGLTYKITGRHYLDINGMYMTKAPTMRNAFFNARQNNLITDGLTSENIVSGDASYIIRTPKLKARLTGYYSKTSDATDVSFFFAEGLGIITTDQTAATTGGNAFVAEIVTGINRTNMGGEFGIEYQLTPTIKVNGAAAYGQSIYDNNPNVKLSIDNVRQVIDYGEAKLQNYKISNTPQTAFSAGIEYRDPNFWHIGINANYLDNNYSDVSAILRTNNFVRNSDDINGFPIPEATEENVKKILKQEKFDPARLVNMTGGKTWRVSTKNRNTIGLFATINNVFDVTYKTLGFEQARNANYTELAQDKANGNTFGSKYFYGFGRTYFVNLYYNF</sequence>